<comment type="caution">
    <text evidence="1">The sequence shown here is derived from an EMBL/GenBank/DDBJ whole genome shotgun (WGS) entry which is preliminary data.</text>
</comment>
<gene>
    <name evidence="1" type="ORF">H5410_016452</name>
</gene>
<keyword evidence="2" id="KW-1185">Reference proteome</keyword>
<evidence type="ECO:0000313" key="2">
    <source>
        <dbReference type="Proteomes" id="UP000824120"/>
    </source>
</evidence>
<accession>A0A9J5ZXE7</accession>
<protein>
    <submittedName>
        <fullName evidence="1">Uncharacterized protein</fullName>
    </submittedName>
</protein>
<dbReference type="Proteomes" id="UP000824120">
    <property type="component" value="Chromosome 3"/>
</dbReference>
<dbReference type="AlphaFoldDB" id="A0A9J5ZXE7"/>
<evidence type="ECO:0000313" key="1">
    <source>
        <dbReference type="EMBL" id="KAG5616628.1"/>
    </source>
</evidence>
<proteinExistence type="predicted"/>
<organism evidence="1 2">
    <name type="scientific">Solanum commersonii</name>
    <name type="common">Commerson's wild potato</name>
    <name type="synonym">Commerson's nightshade</name>
    <dbReference type="NCBI Taxonomy" id="4109"/>
    <lineage>
        <taxon>Eukaryota</taxon>
        <taxon>Viridiplantae</taxon>
        <taxon>Streptophyta</taxon>
        <taxon>Embryophyta</taxon>
        <taxon>Tracheophyta</taxon>
        <taxon>Spermatophyta</taxon>
        <taxon>Magnoliopsida</taxon>
        <taxon>eudicotyledons</taxon>
        <taxon>Gunneridae</taxon>
        <taxon>Pentapetalae</taxon>
        <taxon>asterids</taxon>
        <taxon>lamiids</taxon>
        <taxon>Solanales</taxon>
        <taxon>Solanaceae</taxon>
        <taxon>Solanoideae</taxon>
        <taxon>Solaneae</taxon>
        <taxon>Solanum</taxon>
    </lineage>
</organism>
<dbReference type="EMBL" id="JACXVP010000003">
    <property type="protein sequence ID" value="KAG5616628.1"/>
    <property type="molecule type" value="Genomic_DNA"/>
</dbReference>
<sequence length="157" mass="18206">MHYETGVGLKPEFIDGARDFIEHTMTLDIFKNNGLPRYFVWIDHEEKDELDGMVYNSMAVDEYNMLAPHGQIRVEHDRVHEMINDAFGVQGSVVQGHNERETGDFYSYYFGDSVSCRINRPNRNDEGDTDILFPLISIYNQNGRRSKKCGKRGFTDM</sequence>
<reference evidence="1 2" key="1">
    <citation type="submission" date="2020-09" db="EMBL/GenBank/DDBJ databases">
        <title>De no assembly of potato wild relative species, Solanum commersonii.</title>
        <authorList>
            <person name="Cho K."/>
        </authorList>
    </citation>
    <scope>NUCLEOTIDE SEQUENCE [LARGE SCALE GENOMIC DNA]</scope>
    <source>
        <strain evidence="1">LZ3.2</strain>
        <tissue evidence="1">Leaf</tissue>
    </source>
</reference>
<name>A0A9J5ZXE7_SOLCO</name>